<dbReference type="InterPro" id="IPR008538">
    <property type="entry name" value="Uma2"/>
</dbReference>
<sequence length="203" mass="22910">MSTVLTPPEESLTPAPVPDWLMPPPQGFTAEDLDRLTGLPPHTELIDGSLVLVSPQVDYHALAISLFETALRRQAPDTLRARREMTVRLGKRQRPEPDLLLIRADADPGPKRTFYQPSDVLLVAEVVSEESAERDRKRKPQLYAKAGIPHFWLVEIVNAALEVHVYQLDEVTESYALLGIHRDRLELPAPFPVDIDLTELQRM</sequence>
<dbReference type="InterPro" id="IPR012296">
    <property type="entry name" value="Nuclease_put_TT1808"/>
</dbReference>
<dbReference type="Proteomes" id="UP001592528">
    <property type="component" value="Unassembled WGS sequence"/>
</dbReference>
<dbReference type="GO" id="GO:0004519">
    <property type="term" value="F:endonuclease activity"/>
    <property type="evidence" value="ECO:0007669"/>
    <property type="project" value="UniProtKB-KW"/>
</dbReference>
<gene>
    <name evidence="3" type="ORF">ACEZDJ_22135</name>
</gene>
<keyword evidence="3" id="KW-0540">Nuclease</keyword>
<dbReference type="EMBL" id="JBHEZZ010000012">
    <property type="protein sequence ID" value="MFC1403997.1"/>
    <property type="molecule type" value="Genomic_DNA"/>
</dbReference>
<keyword evidence="3" id="KW-0255">Endonuclease</keyword>
<name>A0ABV6URB8_9ACTN</name>
<feature type="domain" description="Putative restriction endonuclease" evidence="2">
    <location>
        <begin position="31"/>
        <end position="197"/>
    </location>
</feature>
<dbReference type="InterPro" id="IPR011335">
    <property type="entry name" value="Restrct_endonuc-II-like"/>
</dbReference>
<dbReference type="Pfam" id="PF05685">
    <property type="entry name" value="Uma2"/>
    <property type="match status" value="1"/>
</dbReference>
<dbReference type="SUPFAM" id="SSF52980">
    <property type="entry name" value="Restriction endonuclease-like"/>
    <property type="match status" value="1"/>
</dbReference>
<comment type="caution">
    <text evidence="3">The sequence shown here is derived from an EMBL/GenBank/DDBJ whole genome shotgun (WGS) entry which is preliminary data.</text>
</comment>
<accession>A0ABV6URB8</accession>
<keyword evidence="4" id="KW-1185">Reference proteome</keyword>
<feature type="region of interest" description="Disordered" evidence="1">
    <location>
        <begin position="1"/>
        <end position="23"/>
    </location>
</feature>
<dbReference type="RefSeq" id="WP_051725455.1">
    <property type="nucleotide sequence ID" value="NZ_JBHEZZ010000012.1"/>
</dbReference>
<reference evidence="3 4" key="1">
    <citation type="submission" date="2024-09" db="EMBL/GenBank/DDBJ databases">
        <authorList>
            <person name="Lee S.D."/>
        </authorList>
    </citation>
    <scope>NUCLEOTIDE SEQUENCE [LARGE SCALE GENOMIC DNA]</scope>
    <source>
        <strain evidence="3 4">N1-5</strain>
    </source>
</reference>
<dbReference type="PANTHER" id="PTHR35400:SF3">
    <property type="entry name" value="SLL1072 PROTEIN"/>
    <property type="match status" value="1"/>
</dbReference>
<protein>
    <submittedName>
        <fullName evidence="3">Uma2 family endonuclease</fullName>
    </submittedName>
</protein>
<evidence type="ECO:0000256" key="1">
    <source>
        <dbReference type="SAM" id="MobiDB-lite"/>
    </source>
</evidence>
<dbReference type="CDD" id="cd06260">
    <property type="entry name" value="DUF820-like"/>
    <property type="match status" value="1"/>
</dbReference>
<keyword evidence="3" id="KW-0378">Hydrolase</keyword>
<dbReference type="Gene3D" id="3.90.1570.10">
    <property type="entry name" value="tt1808, chain A"/>
    <property type="match status" value="1"/>
</dbReference>
<evidence type="ECO:0000259" key="2">
    <source>
        <dbReference type="Pfam" id="PF05685"/>
    </source>
</evidence>
<proteinExistence type="predicted"/>
<organism evidence="3 4">
    <name type="scientific">Streptacidiphilus cavernicola</name>
    <dbReference type="NCBI Taxonomy" id="3342716"/>
    <lineage>
        <taxon>Bacteria</taxon>
        <taxon>Bacillati</taxon>
        <taxon>Actinomycetota</taxon>
        <taxon>Actinomycetes</taxon>
        <taxon>Kitasatosporales</taxon>
        <taxon>Streptomycetaceae</taxon>
        <taxon>Streptacidiphilus</taxon>
    </lineage>
</organism>
<dbReference type="PANTHER" id="PTHR35400">
    <property type="entry name" value="SLR1083 PROTEIN"/>
    <property type="match status" value="1"/>
</dbReference>
<evidence type="ECO:0000313" key="4">
    <source>
        <dbReference type="Proteomes" id="UP001592528"/>
    </source>
</evidence>
<evidence type="ECO:0000313" key="3">
    <source>
        <dbReference type="EMBL" id="MFC1403997.1"/>
    </source>
</evidence>